<dbReference type="SUPFAM" id="SSF52091">
    <property type="entry name" value="SpoIIaa-like"/>
    <property type="match status" value="1"/>
</dbReference>
<sequence length="537" mass="54586">MTVWAVLVPEALAYATIAGVSPVVGLYAAPAALILYAAFGGSRHLIVGPMAATAALSAAIVGDAAAGSGANFTAMTAALALTVGIAALLAGLLRLGFLANFISEPVLKGFIIGLALTIIAGQLPKLFGVEGGSGDFFERIPALIEDLGGTNGPTLLVGLTALTLIIVLRRVAPIVPGSLIAVVAGIVASTTLDLERHGVEVVGGIEAGLPSLGFPDIGLGDLGLLAAGSMGVLLVAFAEGLGAAKTYAARDHYGIDANRELIGLGAAGVGAGLSGGMVVNGSLSKTAVNRSAGARTQLSGIVAAVLTVITLLFLTGLFEKLPEAVLAAVVIAAVVELVDPRSILSLYRVFTRRLGRAYGVAARPDFIAAVTALLGVMVFGTLPGLFIGIGASLLLLLYRSSRPQISELGRMPGNGHFAALDRHAESRGIPGVVVLRVEGGIYFANAERIRSEVRRAAARKGVGAVVIDAETVPFIDVGAVRMLDNLAGDLGDLGVRLLIARDVGQVRDVLRTAGAEEELRRVYPTVRAAVDAAESGG</sequence>
<evidence type="ECO:0000256" key="3">
    <source>
        <dbReference type="ARBA" id="ARBA00022989"/>
    </source>
</evidence>
<protein>
    <submittedName>
        <fullName evidence="7">STAS domain-containing protein</fullName>
    </submittedName>
</protein>
<name>A0A7W3SZC7_9ACTN</name>
<dbReference type="CDD" id="cd07042">
    <property type="entry name" value="STAS_SulP_like_sulfate_transporter"/>
    <property type="match status" value="1"/>
</dbReference>
<organism evidence="7 8">
    <name type="scientific">Streptomyces calidiresistens</name>
    <dbReference type="NCBI Taxonomy" id="1485586"/>
    <lineage>
        <taxon>Bacteria</taxon>
        <taxon>Bacillati</taxon>
        <taxon>Actinomycetota</taxon>
        <taxon>Actinomycetes</taxon>
        <taxon>Kitasatosporales</taxon>
        <taxon>Streptomycetaceae</taxon>
        <taxon>Streptomyces</taxon>
    </lineage>
</organism>
<feature type="domain" description="STAS" evidence="6">
    <location>
        <begin position="422"/>
        <end position="533"/>
    </location>
</feature>
<dbReference type="Pfam" id="PF01740">
    <property type="entry name" value="STAS"/>
    <property type="match status" value="1"/>
</dbReference>
<reference evidence="8" key="1">
    <citation type="submission" date="2019-10" db="EMBL/GenBank/DDBJ databases">
        <title>Streptomyces sp. nov., a novel actinobacterium isolated from alkaline environment.</title>
        <authorList>
            <person name="Golinska P."/>
        </authorList>
    </citation>
    <scope>NUCLEOTIDE SEQUENCE [LARGE SCALE GENOMIC DNA]</scope>
    <source>
        <strain evidence="8">DSM 42108</strain>
    </source>
</reference>
<dbReference type="Gene3D" id="3.30.750.24">
    <property type="entry name" value="STAS domain"/>
    <property type="match status" value="1"/>
</dbReference>
<dbReference type="Pfam" id="PF00916">
    <property type="entry name" value="Sulfate_transp"/>
    <property type="match status" value="1"/>
</dbReference>
<evidence type="ECO:0000259" key="6">
    <source>
        <dbReference type="PROSITE" id="PS50801"/>
    </source>
</evidence>
<feature type="transmembrane region" description="Helical" evidence="5">
    <location>
        <begin position="72"/>
        <end position="93"/>
    </location>
</feature>
<dbReference type="EMBL" id="VKHS01000007">
    <property type="protein sequence ID" value="MBB0228094.1"/>
    <property type="molecule type" value="Genomic_DNA"/>
</dbReference>
<keyword evidence="2 5" id="KW-0812">Transmembrane</keyword>
<dbReference type="PANTHER" id="PTHR11814">
    <property type="entry name" value="SULFATE TRANSPORTER"/>
    <property type="match status" value="1"/>
</dbReference>
<gene>
    <name evidence="7" type="ORF">FOE67_00860</name>
</gene>
<keyword evidence="3 5" id="KW-1133">Transmembrane helix</keyword>
<feature type="transmembrane region" description="Helical" evidence="5">
    <location>
        <begin position="174"/>
        <end position="192"/>
    </location>
</feature>
<dbReference type="AlphaFoldDB" id="A0A7W3SZC7"/>
<evidence type="ECO:0000313" key="7">
    <source>
        <dbReference type="EMBL" id="MBB0228094.1"/>
    </source>
</evidence>
<accession>A0A7W3SZC7</accession>
<feature type="transmembrane region" description="Helical" evidence="5">
    <location>
        <begin position="299"/>
        <end position="318"/>
    </location>
</feature>
<dbReference type="InterPro" id="IPR011547">
    <property type="entry name" value="SLC26A/SulP_dom"/>
</dbReference>
<feature type="transmembrane region" description="Helical" evidence="5">
    <location>
        <begin position="12"/>
        <end position="38"/>
    </location>
</feature>
<feature type="transmembrane region" description="Helical" evidence="5">
    <location>
        <begin position="147"/>
        <end position="167"/>
    </location>
</feature>
<feature type="transmembrane region" description="Helical" evidence="5">
    <location>
        <begin position="45"/>
        <end position="66"/>
    </location>
</feature>
<comment type="caution">
    <text evidence="7">The sequence shown here is derived from an EMBL/GenBank/DDBJ whole genome shotgun (WGS) entry which is preliminary data.</text>
</comment>
<evidence type="ECO:0000256" key="2">
    <source>
        <dbReference type="ARBA" id="ARBA00022692"/>
    </source>
</evidence>
<feature type="transmembrane region" description="Helical" evidence="5">
    <location>
        <begin position="325"/>
        <end position="347"/>
    </location>
</feature>
<dbReference type="PROSITE" id="PS01130">
    <property type="entry name" value="SLC26A"/>
    <property type="match status" value="1"/>
</dbReference>
<dbReference type="Proteomes" id="UP000530234">
    <property type="component" value="Unassembled WGS sequence"/>
</dbReference>
<feature type="transmembrane region" description="Helical" evidence="5">
    <location>
        <begin position="105"/>
        <end position="127"/>
    </location>
</feature>
<evidence type="ECO:0000256" key="4">
    <source>
        <dbReference type="ARBA" id="ARBA00023136"/>
    </source>
</evidence>
<dbReference type="PROSITE" id="PS50801">
    <property type="entry name" value="STAS"/>
    <property type="match status" value="1"/>
</dbReference>
<evidence type="ECO:0000256" key="1">
    <source>
        <dbReference type="ARBA" id="ARBA00004141"/>
    </source>
</evidence>
<dbReference type="InterPro" id="IPR002645">
    <property type="entry name" value="STAS_dom"/>
</dbReference>
<dbReference type="InterPro" id="IPR001902">
    <property type="entry name" value="SLC26A/SulP_fam"/>
</dbReference>
<proteinExistence type="predicted"/>
<dbReference type="InterPro" id="IPR018045">
    <property type="entry name" value="S04_transporter_CS"/>
</dbReference>
<evidence type="ECO:0000256" key="5">
    <source>
        <dbReference type="SAM" id="Phobius"/>
    </source>
</evidence>
<dbReference type="InterPro" id="IPR036513">
    <property type="entry name" value="STAS_dom_sf"/>
</dbReference>
<comment type="subcellular location">
    <subcellularLocation>
        <location evidence="1">Membrane</location>
        <topology evidence="1">Multi-pass membrane protein</topology>
    </subcellularLocation>
</comment>
<dbReference type="GO" id="GO:0016020">
    <property type="term" value="C:membrane"/>
    <property type="evidence" value="ECO:0007669"/>
    <property type="project" value="UniProtKB-SubCell"/>
</dbReference>
<keyword evidence="4 5" id="KW-0472">Membrane</keyword>
<keyword evidence="8" id="KW-1185">Reference proteome</keyword>
<feature type="transmembrane region" description="Helical" evidence="5">
    <location>
        <begin position="367"/>
        <end position="398"/>
    </location>
</feature>
<dbReference type="GO" id="GO:0008271">
    <property type="term" value="F:secondary active sulfate transmembrane transporter activity"/>
    <property type="evidence" value="ECO:0007669"/>
    <property type="project" value="InterPro"/>
</dbReference>
<evidence type="ECO:0000313" key="8">
    <source>
        <dbReference type="Proteomes" id="UP000530234"/>
    </source>
</evidence>
<feature type="transmembrane region" description="Helical" evidence="5">
    <location>
        <begin position="261"/>
        <end position="279"/>
    </location>
</feature>